<protein>
    <submittedName>
        <fullName evidence="2">Ring hydroxylating alpha subunit family protein</fullName>
    </submittedName>
</protein>
<reference evidence="2" key="1">
    <citation type="submission" date="2014-01" db="EMBL/GenBank/DDBJ databases">
        <authorList>
            <person name="Brown-Elliot B."/>
            <person name="Wallace R."/>
            <person name="Lenaerts A."/>
            <person name="Ordway D."/>
            <person name="DeGroote M.A."/>
            <person name="Parker T."/>
            <person name="Sizemore C."/>
            <person name="Tallon L.J."/>
            <person name="Sadzewicz L.K."/>
            <person name="Sengamalay N."/>
            <person name="Fraser C.M."/>
            <person name="Hine E."/>
            <person name="Shefchek K.A."/>
            <person name="Das S.P."/>
            <person name="Tettelin H."/>
        </authorList>
    </citation>
    <scope>NUCLEOTIDE SEQUENCE [LARGE SCALE GENOMIC DNA]</scope>
    <source>
        <strain evidence="2">4042</strain>
    </source>
</reference>
<name>X8AES6_MYCXE</name>
<sequence length="106" mass="12487">MLLIWAPGWYLTYHYWPTAVDRHIFETSLYFVPPRNARERLAQELAAVTFKEYALQDANTLEATQTMIGTRVVREFPLCDQEILLRHLHKVTGDYVKEYRNNGSAR</sequence>
<organism evidence="2">
    <name type="scientific">Mycobacterium xenopi 4042</name>
    <dbReference type="NCBI Taxonomy" id="1299334"/>
    <lineage>
        <taxon>Bacteria</taxon>
        <taxon>Bacillati</taxon>
        <taxon>Actinomycetota</taxon>
        <taxon>Actinomycetes</taxon>
        <taxon>Mycobacteriales</taxon>
        <taxon>Mycobacteriaceae</taxon>
        <taxon>Mycobacterium</taxon>
    </lineage>
</organism>
<dbReference type="InterPro" id="IPR015879">
    <property type="entry name" value="Ring_hydroxy_dOase_asu_C_dom"/>
</dbReference>
<dbReference type="AlphaFoldDB" id="X8AES6"/>
<dbReference type="Pfam" id="PF00848">
    <property type="entry name" value="Ring_hydroxyl_A"/>
    <property type="match status" value="1"/>
</dbReference>
<dbReference type="Gene3D" id="3.90.380.10">
    <property type="entry name" value="Naphthalene 1,2-dioxygenase Alpha Subunit, Chain A, domain 1"/>
    <property type="match status" value="1"/>
</dbReference>
<evidence type="ECO:0000313" key="2">
    <source>
        <dbReference type="EMBL" id="EUA30412.1"/>
    </source>
</evidence>
<dbReference type="PATRIC" id="fig|1299334.3.peg.6342"/>
<accession>X8AES6</accession>
<gene>
    <name evidence="2" type="ORF">I553_4669</name>
</gene>
<dbReference type="CDD" id="cd00680">
    <property type="entry name" value="RHO_alpha_C"/>
    <property type="match status" value="1"/>
</dbReference>
<dbReference type="GO" id="GO:0005506">
    <property type="term" value="F:iron ion binding"/>
    <property type="evidence" value="ECO:0007669"/>
    <property type="project" value="InterPro"/>
</dbReference>
<dbReference type="EMBL" id="JAOB01000060">
    <property type="protein sequence ID" value="EUA30412.1"/>
    <property type="molecule type" value="Genomic_DNA"/>
</dbReference>
<dbReference type="GO" id="GO:0051537">
    <property type="term" value="F:2 iron, 2 sulfur cluster binding"/>
    <property type="evidence" value="ECO:0007669"/>
    <property type="project" value="InterPro"/>
</dbReference>
<dbReference type="SUPFAM" id="SSF55961">
    <property type="entry name" value="Bet v1-like"/>
    <property type="match status" value="1"/>
</dbReference>
<comment type="caution">
    <text evidence="2">The sequence shown here is derived from an EMBL/GenBank/DDBJ whole genome shotgun (WGS) entry which is preliminary data.</text>
</comment>
<feature type="domain" description="Aromatic-ring-hydroxylating dioxygenase alpha subunit C-terminal" evidence="1">
    <location>
        <begin position="2"/>
        <end position="97"/>
    </location>
</feature>
<proteinExistence type="predicted"/>
<evidence type="ECO:0000259" key="1">
    <source>
        <dbReference type="Pfam" id="PF00848"/>
    </source>
</evidence>